<dbReference type="PANTHER" id="PTHR35561">
    <property type="entry name" value="RNA 2',3'-CYCLIC PHOSPHODIESTERASE"/>
    <property type="match status" value="1"/>
</dbReference>
<name>A0AA45HJ45_9BACT</name>
<organism evidence="3 4">
    <name type="scientific">Oceanotoga teriensis</name>
    <dbReference type="NCBI Taxonomy" id="515440"/>
    <lineage>
        <taxon>Bacteria</taxon>
        <taxon>Thermotogati</taxon>
        <taxon>Thermotogota</taxon>
        <taxon>Thermotogae</taxon>
        <taxon>Petrotogales</taxon>
        <taxon>Petrotogaceae</taxon>
        <taxon>Oceanotoga</taxon>
    </lineage>
</organism>
<dbReference type="EC" id="3.1.4.58" evidence="2"/>
<dbReference type="GO" id="GO:0004113">
    <property type="term" value="F:2',3'-cyclic-nucleotide 3'-phosphodiesterase activity"/>
    <property type="evidence" value="ECO:0007669"/>
    <property type="project" value="InterPro"/>
</dbReference>
<dbReference type="NCBIfam" id="TIGR02258">
    <property type="entry name" value="2_5_ligase"/>
    <property type="match status" value="1"/>
</dbReference>
<dbReference type="RefSeq" id="WP_240597500.1">
    <property type="nucleotide sequence ID" value="NZ_QGGI01000005.1"/>
</dbReference>
<dbReference type="Gene3D" id="3.90.1140.10">
    <property type="entry name" value="Cyclic phosphodiesterase"/>
    <property type="match status" value="1"/>
</dbReference>
<dbReference type="EMBL" id="QGGI01000005">
    <property type="protein sequence ID" value="PWJ95400.1"/>
    <property type="molecule type" value="Genomic_DNA"/>
</dbReference>
<reference evidence="3 4" key="1">
    <citation type="submission" date="2018-05" db="EMBL/GenBank/DDBJ databases">
        <title>Genomic Encyclopedia of Type Strains, Phase IV (KMG-IV): sequencing the most valuable type-strain genomes for metagenomic binning, comparative biology and taxonomic classification.</title>
        <authorList>
            <person name="Goeker M."/>
        </authorList>
    </citation>
    <scope>NUCLEOTIDE SEQUENCE [LARGE SCALE GENOMIC DNA]</scope>
    <source>
        <strain evidence="3 4">DSM 24906</strain>
    </source>
</reference>
<feature type="short sequence motif" description="HXTX 2" evidence="2">
    <location>
        <begin position="133"/>
        <end position="136"/>
    </location>
</feature>
<dbReference type="GO" id="GO:0008664">
    <property type="term" value="F:RNA 2',3'-cyclic 3'-phosphodiesterase activity"/>
    <property type="evidence" value="ECO:0007669"/>
    <property type="project" value="UniProtKB-EC"/>
</dbReference>
<comment type="catalytic activity">
    <reaction evidence="2">
        <text>a 3'-end 2',3'-cyclophospho-ribonucleotide-RNA + H2O = a 3'-end 2'-phospho-ribonucleotide-RNA + H(+)</text>
        <dbReference type="Rhea" id="RHEA:11828"/>
        <dbReference type="Rhea" id="RHEA-COMP:10464"/>
        <dbReference type="Rhea" id="RHEA-COMP:17353"/>
        <dbReference type="ChEBI" id="CHEBI:15377"/>
        <dbReference type="ChEBI" id="CHEBI:15378"/>
        <dbReference type="ChEBI" id="CHEBI:83064"/>
        <dbReference type="ChEBI" id="CHEBI:173113"/>
        <dbReference type="EC" id="3.1.4.58"/>
    </reaction>
</comment>
<evidence type="ECO:0000313" key="4">
    <source>
        <dbReference type="Proteomes" id="UP000245921"/>
    </source>
</evidence>
<dbReference type="SUPFAM" id="SSF55144">
    <property type="entry name" value="LigT-like"/>
    <property type="match status" value="1"/>
</dbReference>
<dbReference type="HAMAP" id="MF_01940">
    <property type="entry name" value="RNA_CPDase"/>
    <property type="match status" value="1"/>
</dbReference>
<keyword evidence="1 2" id="KW-0378">Hydrolase</keyword>
<dbReference type="Pfam" id="PF13563">
    <property type="entry name" value="2_5_RNA_ligase2"/>
    <property type="match status" value="1"/>
</dbReference>
<keyword evidence="4" id="KW-1185">Reference proteome</keyword>
<comment type="caution">
    <text evidence="3">The sequence shown here is derived from an EMBL/GenBank/DDBJ whole genome shotgun (WGS) entry which is preliminary data.</text>
</comment>
<dbReference type="GO" id="GO:0016874">
    <property type="term" value="F:ligase activity"/>
    <property type="evidence" value="ECO:0007669"/>
    <property type="project" value="UniProtKB-KW"/>
</dbReference>
<comment type="similarity">
    <text evidence="2">Belongs to the 2H phosphoesterase superfamily. ThpR family.</text>
</comment>
<proteinExistence type="inferred from homology"/>
<dbReference type="PANTHER" id="PTHR35561:SF1">
    <property type="entry name" value="RNA 2',3'-CYCLIC PHOSPHODIESTERASE"/>
    <property type="match status" value="1"/>
</dbReference>
<gene>
    <name evidence="3" type="ORF">C7380_10527</name>
</gene>
<evidence type="ECO:0000313" key="3">
    <source>
        <dbReference type="EMBL" id="PWJ95400.1"/>
    </source>
</evidence>
<dbReference type="AlphaFoldDB" id="A0AA45HJ45"/>
<dbReference type="Proteomes" id="UP000245921">
    <property type="component" value="Unassembled WGS sequence"/>
</dbReference>
<feature type="active site" description="Proton acceptor" evidence="2">
    <location>
        <position position="133"/>
    </location>
</feature>
<evidence type="ECO:0000256" key="2">
    <source>
        <dbReference type="HAMAP-Rule" id="MF_01940"/>
    </source>
</evidence>
<dbReference type="InterPro" id="IPR004175">
    <property type="entry name" value="RNA_CPDase"/>
</dbReference>
<dbReference type="InterPro" id="IPR009097">
    <property type="entry name" value="Cyclic_Pdiesterase"/>
</dbReference>
<evidence type="ECO:0000256" key="1">
    <source>
        <dbReference type="ARBA" id="ARBA00022801"/>
    </source>
</evidence>
<protein>
    <recommendedName>
        <fullName evidence="2">RNA 2',3'-cyclic phosphodiesterase</fullName>
        <shortName evidence="2">RNA 2',3'-CPDase</shortName>
        <ecNumber evidence="2">3.1.4.58</ecNumber>
    </recommendedName>
</protein>
<keyword evidence="3" id="KW-0436">Ligase</keyword>
<accession>A0AA45HJ45</accession>
<feature type="active site" description="Proton donor" evidence="2">
    <location>
        <position position="47"/>
    </location>
</feature>
<sequence>MMENRNSIRTFIAIESNEEQRNLLTDSILKLDRMGFKSNWTKRENIHLTLFFLGNLNMSLIAKLAYKIGERISGFPTFVYTTRGIGYFSFENEPKSIWFGVEEEQILKGLYSEIKKSLLLLNINVKDEKFVPHITLGRVKKHPEHWDTLIKSISFEPIQIPVNSVGIFSSTLTKTGPVYKKLYSIDFEGGVIING</sequence>
<comment type="function">
    <text evidence="2">Hydrolyzes RNA 2',3'-cyclic phosphodiester to an RNA 2'-phosphomonoester.</text>
</comment>
<feature type="short sequence motif" description="HXTX 1" evidence="2">
    <location>
        <begin position="47"/>
        <end position="50"/>
    </location>
</feature>